<gene>
    <name evidence="1" type="ORF">PS880_01637</name>
</gene>
<dbReference type="OrthoDB" id="9115345at2"/>
<protein>
    <submittedName>
        <fullName evidence="1">Uncharacterized protein</fullName>
    </submittedName>
</protein>
<evidence type="ECO:0000313" key="1">
    <source>
        <dbReference type="EMBL" id="VVO77656.1"/>
    </source>
</evidence>
<organism evidence="1 2">
    <name type="scientific">Pseudomonas fluorescens</name>
    <dbReference type="NCBI Taxonomy" id="294"/>
    <lineage>
        <taxon>Bacteria</taxon>
        <taxon>Pseudomonadati</taxon>
        <taxon>Pseudomonadota</taxon>
        <taxon>Gammaproteobacteria</taxon>
        <taxon>Pseudomonadales</taxon>
        <taxon>Pseudomonadaceae</taxon>
        <taxon>Pseudomonas</taxon>
    </lineage>
</organism>
<reference evidence="1 2" key="1">
    <citation type="submission" date="2019-09" db="EMBL/GenBank/DDBJ databases">
        <authorList>
            <person name="Chandra G."/>
            <person name="Truman W A."/>
        </authorList>
    </citation>
    <scope>NUCLEOTIDE SEQUENCE [LARGE SCALE GENOMIC DNA]</scope>
    <source>
        <strain evidence="1">PS880</strain>
    </source>
</reference>
<dbReference type="Proteomes" id="UP000375525">
    <property type="component" value="Unassembled WGS sequence"/>
</dbReference>
<dbReference type="EMBL" id="CABVIH010000006">
    <property type="protein sequence ID" value="VVO77656.1"/>
    <property type="molecule type" value="Genomic_DNA"/>
</dbReference>
<name>A0A5E7INU3_PSEFL</name>
<sequence length="475" mass="55547">MGSILTYHRKMAEYESSWLIFLKALTINDISLKDFCSLVVKKDVQVRAANFQWAESHQFNLTALCLALGLSSQGLNNSFLDRLLMSSYSARTEVVRHCKECIKKLYHCSLFQLPWITECPVHRVKLDECKACSFIFQDLKLQKIRVKDRTRLCLHLWPFLQDQFPVHRLSEEERSIFLSWGDSFATWFGKARDTSAEDVLQMMAVPLSFHAINNRFVYWRYLEGQVGESPLSISAPRYDVARLSLERLGETNQWTRKANFGQLVACFKSLRRQIYKRFVRPHHRCINKFRGLGLNHYYSLDGSARCSCAMAYYSWLVSAFNLYTMKDLNDQRINPYAPDGKFHQYASGHSILKVLLESWAIFHDQWSMYELHDWGDEAQWDLEVHIRSIRGVEAYRHSLSLRTWDATTGDEKNHYLLSGYFLLQQSLARCRARRGSSLVLGRFPVPDSAGLANVRREILFELRIPTAKKRRYLYI</sequence>
<dbReference type="AlphaFoldDB" id="A0A5E7INU3"/>
<proteinExistence type="predicted"/>
<dbReference type="RefSeq" id="WP_150779303.1">
    <property type="nucleotide sequence ID" value="NZ_CABVIH010000006.1"/>
</dbReference>
<accession>A0A5E7INU3</accession>
<evidence type="ECO:0000313" key="2">
    <source>
        <dbReference type="Proteomes" id="UP000375525"/>
    </source>
</evidence>